<feature type="signal peptide" evidence="1">
    <location>
        <begin position="1"/>
        <end position="24"/>
    </location>
</feature>
<reference evidence="3" key="1">
    <citation type="submission" date="2017-06" db="EMBL/GenBank/DDBJ databases">
        <authorList>
            <person name="Varghese N."/>
            <person name="Submissions S."/>
        </authorList>
    </citation>
    <scope>NUCLEOTIDE SEQUENCE [LARGE SCALE GENOMIC DNA]</scope>
    <source>
        <strain evidence="3">LNB2</strain>
    </source>
</reference>
<dbReference type="AlphaFoldDB" id="A0A239F5E8"/>
<organism evidence="2 3">
    <name type="scientific">Edaphosphingomonas laterariae</name>
    <dbReference type="NCBI Taxonomy" id="861865"/>
    <lineage>
        <taxon>Bacteria</taxon>
        <taxon>Pseudomonadati</taxon>
        <taxon>Pseudomonadota</taxon>
        <taxon>Alphaproteobacteria</taxon>
        <taxon>Sphingomonadales</taxon>
        <taxon>Rhizorhabdaceae</taxon>
        <taxon>Edaphosphingomonas</taxon>
    </lineage>
</organism>
<evidence type="ECO:0000313" key="2">
    <source>
        <dbReference type="EMBL" id="SNS51961.1"/>
    </source>
</evidence>
<dbReference type="RefSeq" id="WP_089219359.1">
    <property type="nucleotide sequence ID" value="NZ_FZOS01000008.1"/>
</dbReference>
<proteinExistence type="predicted"/>
<keyword evidence="3" id="KW-1185">Reference proteome</keyword>
<keyword evidence="1" id="KW-0732">Signal</keyword>
<dbReference type="InterPro" id="IPR025737">
    <property type="entry name" value="FApF"/>
</dbReference>
<gene>
    <name evidence="2" type="ORF">SAMN06295912_10865</name>
</gene>
<dbReference type="OrthoDB" id="109533at2"/>
<name>A0A239F5E8_9SPHN</name>
<dbReference type="Proteomes" id="UP000198281">
    <property type="component" value="Unassembled WGS sequence"/>
</dbReference>
<protein>
    <recommendedName>
        <fullName evidence="4">MetA-pathway of phenol degradation</fullName>
    </recommendedName>
</protein>
<dbReference type="Pfam" id="PF13557">
    <property type="entry name" value="Phenol_MetA_deg"/>
    <property type="match status" value="1"/>
</dbReference>
<sequence>MGRGIRTIALATGCAVLHGLPAQAQSIEPRAYSPGPVGVNFLILGLSDSDGGLSIDPSLPVTNARLKVRSVALAYARTLDFWGTSGKVDVVLPYSRLSGSARFDGAPVDRRVDGLGDPTMRVSVFLHGAPALDMAAFRQYRQDFLVAASVQVAIPAGQYDSRRLINLGANRWSVKPEIGMSKTWGRWITEFSAAATFYGDNDDFNGGRTRSQDTLYAAQAHLVHALPSGPWIAADATYFTGGTTRIDSISDRNLQRNWRVGLTGALPVTRHFSIKANASTGVSARTGNNFDLIGLALQYRWGGGF</sequence>
<evidence type="ECO:0008006" key="4">
    <source>
        <dbReference type="Google" id="ProtNLM"/>
    </source>
</evidence>
<dbReference type="EMBL" id="FZOS01000008">
    <property type="protein sequence ID" value="SNS51961.1"/>
    <property type="molecule type" value="Genomic_DNA"/>
</dbReference>
<evidence type="ECO:0000313" key="3">
    <source>
        <dbReference type="Proteomes" id="UP000198281"/>
    </source>
</evidence>
<evidence type="ECO:0000256" key="1">
    <source>
        <dbReference type="SAM" id="SignalP"/>
    </source>
</evidence>
<accession>A0A239F5E8</accession>
<feature type="chain" id="PRO_5013122475" description="MetA-pathway of phenol degradation" evidence="1">
    <location>
        <begin position="25"/>
        <end position="305"/>
    </location>
</feature>